<gene>
    <name evidence="1" type="ORF">BS47DRAFT_1394025</name>
</gene>
<proteinExistence type="predicted"/>
<evidence type="ECO:0000313" key="1">
    <source>
        <dbReference type="EMBL" id="KAF9512715.1"/>
    </source>
</evidence>
<dbReference type="AlphaFoldDB" id="A0A9P6AWL9"/>
<dbReference type="EMBL" id="MU128983">
    <property type="protein sequence ID" value="KAF9512715.1"/>
    <property type="molecule type" value="Genomic_DNA"/>
</dbReference>
<comment type="caution">
    <text evidence="1">The sequence shown here is derived from an EMBL/GenBank/DDBJ whole genome shotgun (WGS) entry which is preliminary data.</text>
</comment>
<accession>A0A9P6AWL9</accession>
<keyword evidence="2" id="KW-1185">Reference proteome</keyword>
<reference evidence="1" key="1">
    <citation type="journal article" date="2020" name="Nat. Commun.">
        <title>Large-scale genome sequencing of mycorrhizal fungi provides insights into the early evolution of symbiotic traits.</title>
        <authorList>
            <person name="Miyauchi S."/>
            <person name="Kiss E."/>
            <person name="Kuo A."/>
            <person name="Drula E."/>
            <person name="Kohler A."/>
            <person name="Sanchez-Garcia M."/>
            <person name="Morin E."/>
            <person name="Andreopoulos B."/>
            <person name="Barry K.W."/>
            <person name="Bonito G."/>
            <person name="Buee M."/>
            <person name="Carver A."/>
            <person name="Chen C."/>
            <person name="Cichocki N."/>
            <person name="Clum A."/>
            <person name="Culley D."/>
            <person name="Crous P.W."/>
            <person name="Fauchery L."/>
            <person name="Girlanda M."/>
            <person name="Hayes R.D."/>
            <person name="Keri Z."/>
            <person name="LaButti K."/>
            <person name="Lipzen A."/>
            <person name="Lombard V."/>
            <person name="Magnuson J."/>
            <person name="Maillard F."/>
            <person name="Murat C."/>
            <person name="Nolan M."/>
            <person name="Ohm R.A."/>
            <person name="Pangilinan J."/>
            <person name="Pereira M.F."/>
            <person name="Perotto S."/>
            <person name="Peter M."/>
            <person name="Pfister S."/>
            <person name="Riley R."/>
            <person name="Sitrit Y."/>
            <person name="Stielow J.B."/>
            <person name="Szollosi G."/>
            <person name="Zifcakova L."/>
            <person name="Stursova M."/>
            <person name="Spatafora J.W."/>
            <person name="Tedersoo L."/>
            <person name="Vaario L.M."/>
            <person name="Yamada A."/>
            <person name="Yan M."/>
            <person name="Wang P."/>
            <person name="Xu J."/>
            <person name="Bruns T."/>
            <person name="Baldrian P."/>
            <person name="Vilgalys R."/>
            <person name="Dunand C."/>
            <person name="Henrissat B."/>
            <person name="Grigoriev I.V."/>
            <person name="Hibbett D."/>
            <person name="Nagy L.G."/>
            <person name="Martin F.M."/>
        </authorList>
    </citation>
    <scope>NUCLEOTIDE SEQUENCE</scope>
    <source>
        <strain evidence="1">UP504</strain>
    </source>
</reference>
<evidence type="ECO:0000313" key="2">
    <source>
        <dbReference type="Proteomes" id="UP000886523"/>
    </source>
</evidence>
<sequence length="171" mass="18812">MRPPPSNVPLLSTTHSFLGVENGDTSKDDGSNGINETAGIDALTNIAHHLTLDVDDVFSRVPGIVELESMKQEEEEDDNVFLQPSRSTLGAFSQDGQNDAAARALAVKMSLMTLVTRLTFLLTRLQYSARLTKFTQEITSSLSDVTNKAGHMITLDNDVDRATRERDAKRY</sequence>
<organism evidence="1 2">
    <name type="scientific">Hydnum rufescens UP504</name>
    <dbReference type="NCBI Taxonomy" id="1448309"/>
    <lineage>
        <taxon>Eukaryota</taxon>
        <taxon>Fungi</taxon>
        <taxon>Dikarya</taxon>
        <taxon>Basidiomycota</taxon>
        <taxon>Agaricomycotina</taxon>
        <taxon>Agaricomycetes</taxon>
        <taxon>Cantharellales</taxon>
        <taxon>Hydnaceae</taxon>
        <taxon>Hydnum</taxon>
    </lineage>
</organism>
<protein>
    <submittedName>
        <fullName evidence="1">Uncharacterized protein</fullName>
    </submittedName>
</protein>
<name>A0A9P6AWL9_9AGAM</name>
<dbReference type="Proteomes" id="UP000886523">
    <property type="component" value="Unassembled WGS sequence"/>
</dbReference>